<proteinExistence type="predicted"/>
<accession>A0AAV6Z6G5</accession>
<sequence>MTITEFWLQGDRGKAQGYIQEGWRIFAWILSEACTIENCRLYVK</sequence>
<gene>
    <name evidence="1" type="ORF">GDO81_025827</name>
</gene>
<organism evidence="1 2">
    <name type="scientific">Engystomops pustulosus</name>
    <name type="common">Tungara frog</name>
    <name type="synonym">Physalaemus pustulosus</name>
    <dbReference type="NCBI Taxonomy" id="76066"/>
    <lineage>
        <taxon>Eukaryota</taxon>
        <taxon>Metazoa</taxon>
        <taxon>Chordata</taxon>
        <taxon>Craniata</taxon>
        <taxon>Vertebrata</taxon>
        <taxon>Euteleostomi</taxon>
        <taxon>Amphibia</taxon>
        <taxon>Batrachia</taxon>
        <taxon>Anura</taxon>
        <taxon>Neobatrachia</taxon>
        <taxon>Hyloidea</taxon>
        <taxon>Leptodactylidae</taxon>
        <taxon>Leiuperinae</taxon>
        <taxon>Engystomops</taxon>
    </lineage>
</organism>
<dbReference type="AlphaFoldDB" id="A0AAV6Z6G5"/>
<comment type="caution">
    <text evidence="1">The sequence shown here is derived from an EMBL/GenBank/DDBJ whole genome shotgun (WGS) entry which is preliminary data.</text>
</comment>
<evidence type="ECO:0000313" key="2">
    <source>
        <dbReference type="Proteomes" id="UP000824782"/>
    </source>
</evidence>
<dbReference type="Proteomes" id="UP000824782">
    <property type="component" value="Unassembled WGS sequence"/>
</dbReference>
<dbReference type="EMBL" id="WNYA01004236">
    <property type="protein sequence ID" value="KAG8542915.1"/>
    <property type="molecule type" value="Genomic_DNA"/>
</dbReference>
<keyword evidence="2" id="KW-1185">Reference proteome</keyword>
<evidence type="ECO:0000313" key="1">
    <source>
        <dbReference type="EMBL" id="KAG8542915.1"/>
    </source>
</evidence>
<protein>
    <submittedName>
        <fullName evidence="1">Uncharacterized protein</fullName>
    </submittedName>
</protein>
<name>A0AAV6Z6G5_ENGPU</name>
<reference evidence="1" key="1">
    <citation type="thesis" date="2020" institute="ProQuest LLC" country="789 East Eisenhower Parkway, Ann Arbor, MI, USA">
        <title>Comparative Genomics and Chromosome Evolution.</title>
        <authorList>
            <person name="Mudd A.B."/>
        </authorList>
    </citation>
    <scope>NUCLEOTIDE SEQUENCE</scope>
    <source>
        <strain evidence="1">237g6f4</strain>
        <tissue evidence="1">Blood</tissue>
    </source>
</reference>